<keyword evidence="1" id="KW-0547">Nucleotide-binding</keyword>
<dbReference type="PROSITE" id="PS50011">
    <property type="entry name" value="PROTEIN_KINASE_DOM"/>
    <property type="match status" value="1"/>
</dbReference>
<evidence type="ECO:0000256" key="1">
    <source>
        <dbReference type="ARBA" id="ARBA00022741"/>
    </source>
</evidence>
<keyword evidence="5" id="KW-0418">Kinase</keyword>
<dbReference type="GO" id="GO:0004674">
    <property type="term" value="F:protein serine/threonine kinase activity"/>
    <property type="evidence" value="ECO:0007669"/>
    <property type="project" value="TreeGrafter"/>
</dbReference>
<evidence type="ECO:0000256" key="2">
    <source>
        <dbReference type="ARBA" id="ARBA00022840"/>
    </source>
</evidence>
<feature type="domain" description="Protein kinase" evidence="4">
    <location>
        <begin position="18"/>
        <end position="277"/>
    </location>
</feature>
<keyword evidence="2" id="KW-0067">ATP-binding</keyword>
<dbReference type="Gene3D" id="3.30.200.20">
    <property type="entry name" value="Phosphorylase Kinase, domain 1"/>
    <property type="match status" value="1"/>
</dbReference>
<evidence type="ECO:0000256" key="3">
    <source>
        <dbReference type="SAM" id="MobiDB-lite"/>
    </source>
</evidence>
<dbReference type="GO" id="GO:0005737">
    <property type="term" value="C:cytoplasm"/>
    <property type="evidence" value="ECO:0007669"/>
    <property type="project" value="TreeGrafter"/>
</dbReference>
<protein>
    <submittedName>
        <fullName evidence="5">Serine/threonine-protein kinase SRK2</fullName>
    </submittedName>
</protein>
<dbReference type="FunFam" id="3.30.200.20:FF:001075">
    <property type="entry name" value="Snf1-like protein kinase"/>
    <property type="match status" value="1"/>
</dbReference>
<keyword evidence="5" id="KW-0808">Transferase</keyword>
<sequence>MSGTGKPKGEPLDAHSKYEKVRDVNSGTFGFVQLARDKRTGELVAVKFVERGEKISRYVEREILNHRCLHHPHIIRFKEVFITSKYLAIVMEFAAGGDMFEYVVNKNGLREDEARWFFQQLIVGLDYCHNMGVVNRDIKLENTLLDASPKPLLKICDFGYSKHELMHSQPKSKVGTPGYIAPEVILNKHYDGKIADIWSCGVMLYVMLVGAYPFERQEDRNNPQKLQAMISRILKVDYTIPSYVRISDECRDILHKILVADPDKRISIQGIQQHPWFLKDLPPGVADMNKHLPGPDTDLQTVEEIERIVREAQQTPEKARQRHHDGTGVDDAIDDAMENVGFDSGRMGDEWGRSG</sequence>
<proteinExistence type="predicted"/>
<dbReference type="Pfam" id="PF00069">
    <property type="entry name" value="Pkinase"/>
    <property type="match status" value="1"/>
</dbReference>
<accession>A0A061S3N0</accession>
<dbReference type="GO" id="GO:0005524">
    <property type="term" value="F:ATP binding"/>
    <property type="evidence" value="ECO:0007669"/>
    <property type="project" value="UniProtKB-KW"/>
</dbReference>
<gene>
    <name evidence="5" type="primary">SNRK2</name>
    <name evidence="5" type="ORF">TSPGSL018_17290</name>
</gene>
<evidence type="ECO:0000313" key="5">
    <source>
        <dbReference type="EMBL" id="JAC77594.1"/>
    </source>
</evidence>
<dbReference type="GO" id="GO:0035556">
    <property type="term" value="P:intracellular signal transduction"/>
    <property type="evidence" value="ECO:0007669"/>
    <property type="project" value="TreeGrafter"/>
</dbReference>
<dbReference type="FunFam" id="1.10.510.10:FF:000132">
    <property type="entry name" value="Serine/threonine-protein kinase SRK2A"/>
    <property type="match status" value="1"/>
</dbReference>
<name>A0A061S3N0_9CHLO</name>
<dbReference type="InterPro" id="IPR000719">
    <property type="entry name" value="Prot_kinase_dom"/>
</dbReference>
<dbReference type="SUPFAM" id="SSF56112">
    <property type="entry name" value="Protein kinase-like (PK-like)"/>
    <property type="match status" value="1"/>
</dbReference>
<reference evidence="5" key="1">
    <citation type="submission" date="2014-05" db="EMBL/GenBank/DDBJ databases">
        <title>The transcriptome of the halophilic microalga Tetraselmis sp. GSL018 isolated from the Great Salt Lake, Utah.</title>
        <authorList>
            <person name="Jinkerson R.E."/>
            <person name="D'Adamo S."/>
            <person name="Posewitz M.C."/>
        </authorList>
    </citation>
    <scope>NUCLEOTIDE SEQUENCE</scope>
    <source>
        <strain evidence="5">GSL018</strain>
    </source>
</reference>
<feature type="region of interest" description="Disordered" evidence="3">
    <location>
        <begin position="313"/>
        <end position="333"/>
    </location>
</feature>
<dbReference type="SMART" id="SM00220">
    <property type="entry name" value="S_TKc"/>
    <property type="match status" value="1"/>
</dbReference>
<dbReference type="InterPro" id="IPR011009">
    <property type="entry name" value="Kinase-like_dom_sf"/>
</dbReference>
<dbReference type="PANTHER" id="PTHR24346:SF92">
    <property type="entry name" value="SNF1-RELATED PROTEIN KINASE 2.6"/>
    <property type="match status" value="1"/>
</dbReference>
<dbReference type="EMBL" id="GBEZ01007900">
    <property type="protein sequence ID" value="JAC77594.1"/>
    <property type="molecule type" value="Transcribed_RNA"/>
</dbReference>
<organism evidence="5">
    <name type="scientific">Tetraselmis sp. GSL018</name>
    <dbReference type="NCBI Taxonomy" id="582737"/>
    <lineage>
        <taxon>Eukaryota</taxon>
        <taxon>Viridiplantae</taxon>
        <taxon>Chlorophyta</taxon>
        <taxon>core chlorophytes</taxon>
        <taxon>Chlorodendrophyceae</taxon>
        <taxon>Chlorodendrales</taxon>
        <taxon>Chlorodendraceae</taxon>
        <taxon>Tetraselmis</taxon>
    </lineage>
</organism>
<dbReference type="Gene3D" id="1.10.510.10">
    <property type="entry name" value="Transferase(Phosphotransferase) domain 1"/>
    <property type="match status" value="1"/>
</dbReference>
<evidence type="ECO:0000259" key="4">
    <source>
        <dbReference type="PROSITE" id="PS50011"/>
    </source>
</evidence>
<dbReference type="AlphaFoldDB" id="A0A061S3N0"/>
<dbReference type="PANTHER" id="PTHR24346">
    <property type="entry name" value="MAP/MICROTUBULE AFFINITY-REGULATING KINASE"/>
    <property type="match status" value="1"/>
</dbReference>